<dbReference type="Pfam" id="PF00989">
    <property type="entry name" value="PAS"/>
    <property type="match status" value="1"/>
</dbReference>
<dbReference type="PANTHER" id="PTHR44757">
    <property type="entry name" value="DIGUANYLATE CYCLASE DGCP"/>
    <property type="match status" value="1"/>
</dbReference>
<dbReference type="Gene3D" id="3.30.70.270">
    <property type="match status" value="1"/>
</dbReference>
<dbReference type="InterPro" id="IPR035919">
    <property type="entry name" value="EAL_sf"/>
</dbReference>
<accession>A0A0F9V972</accession>
<dbReference type="SUPFAM" id="SSF55073">
    <property type="entry name" value="Nucleotide cyclase"/>
    <property type="match status" value="1"/>
</dbReference>
<dbReference type="PROSITE" id="PS50883">
    <property type="entry name" value="EAL"/>
    <property type="match status" value="1"/>
</dbReference>
<proteinExistence type="predicted"/>
<organism evidence="4">
    <name type="scientific">marine sediment metagenome</name>
    <dbReference type="NCBI Taxonomy" id="412755"/>
    <lineage>
        <taxon>unclassified sequences</taxon>
        <taxon>metagenomes</taxon>
        <taxon>ecological metagenomes</taxon>
    </lineage>
</organism>
<comment type="caution">
    <text evidence="4">The sequence shown here is derived from an EMBL/GenBank/DDBJ whole genome shotgun (WGS) entry which is preliminary data.</text>
</comment>
<dbReference type="SMART" id="SM00267">
    <property type="entry name" value="GGDEF"/>
    <property type="match status" value="1"/>
</dbReference>
<dbReference type="SMART" id="SM00091">
    <property type="entry name" value="PAS"/>
    <property type="match status" value="1"/>
</dbReference>
<dbReference type="InterPro" id="IPR000160">
    <property type="entry name" value="GGDEF_dom"/>
</dbReference>
<dbReference type="SUPFAM" id="SSF141868">
    <property type="entry name" value="EAL domain-like"/>
    <property type="match status" value="1"/>
</dbReference>
<dbReference type="AlphaFoldDB" id="A0A0F9V972"/>
<evidence type="ECO:0000313" key="4">
    <source>
        <dbReference type="EMBL" id="KKO00545.1"/>
    </source>
</evidence>
<dbReference type="Gene3D" id="3.20.20.450">
    <property type="entry name" value="EAL domain"/>
    <property type="match status" value="1"/>
</dbReference>
<dbReference type="CDD" id="cd01949">
    <property type="entry name" value="GGDEF"/>
    <property type="match status" value="1"/>
</dbReference>
<dbReference type="GO" id="GO:0006355">
    <property type="term" value="P:regulation of DNA-templated transcription"/>
    <property type="evidence" value="ECO:0007669"/>
    <property type="project" value="InterPro"/>
</dbReference>
<dbReference type="InterPro" id="IPR052155">
    <property type="entry name" value="Biofilm_reg_signaling"/>
</dbReference>
<dbReference type="InterPro" id="IPR043128">
    <property type="entry name" value="Rev_trsase/Diguanyl_cyclase"/>
</dbReference>
<dbReference type="InterPro" id="IPR029787">
    <property type="entry name" value="Nucleotide_cyclase"/>
</dbReference>
<dbReference type="CDD" id="cd01948">
    <property type="entry name" value="EAL"/>
    <property type="match status" value="1"/>
</dbReference>
<dbReference type="PROSITE" id="PS50887">
    <property type="entry name" value="GGDEF"/>
    <property type="match status" value="1"/>
</dbReference>
<dbReference type="Pfam" id="PF00990">
    <property type="entry name" value="GGDEF"/>
    <property type="match status" value="1"/>
</dbReference>
<dbReference type="SUPFAM" id="SSF55785">
    <property type="entry name" value="PYP-like sensor domain (PAS domain)"/>
    <property type="match status" value="1"/>
</dbReference>
<sequence>MSIAPEAKHRVGTNSRHTRRSLSALSGLLLLLFALTGAALFRIAFQQNHHAVEQTRFYLGKALEAREASLLLAVSDYAFWGDAYRNLHAELNIDWAYVRQNMGPSLYEDFGYEGLFVTDPFDRTVYSVIDGGLTNLSATEWLALDLRELLAQARSGAEDEEPVAQLVVVKGQPAFIAAAALTTGGDASQTEKPGPASVLLFVDRLTAQKLQELGENYGLANLRATRGDASSATAGAVMTLPTSDNDPIYLRWDPATPGNELLKILLPLLVFSGVVLALLARLIISRANTAAREMDHSYNSLSYSQTALANSEARFRDVAEAASDWIWETDAQLRLTYLSERFQQVTGFAPNVWLGRPINEFLPQIDDLGGLLNSASPADPSDSRQCFYTDQSGRQRICRLSLRAIRNSEGLVGFRGTANDITDEIETRARFEHLSQHDALTGLPNRNRMQEFLTVKLNAKPTVEHPLVLMSLDLDRFKPVNDSFGHETGDRVLNEVSERLRQCMREGDLVARLGGDEFILIVNNMSSRVEIERLCERLITSIQQPFTSGNHLIFISASIGVTLAPADATRAVDLLRCADIALYEAKGAGRKTWCFYANDMNTRLTERRRLENDLRIAVKEEQLSIVLQPRYCLQTGRIISAEALVRWLHPALGLLGPESFIPIAEQTGQISALSSWVMHQACHEACSWSQEINVSVNLSPLEFQRGELAKQVRRVLDSTRLSPARLELELPESVLIQDAEGALDTMRALKQLGVRLSMDDFGTGYSSLSYLRAFPFDGLKIDHCLVNSLENSEPDQAIVKAIISISKALSLTVTAEGVETEQQLLLVKELGCDDAQGYLLDRPLLPQQMRSVLAGAKDQPNET</sequence>
<dbReference type="InterPro" id="IPR035965">
    <property type="entry name" value="PAS-like_dom_sf"/>
</dbReference>
<dbReference type="InterPro" id="IPR007892">
    <property type="entry name" value="CHASE4"/>
</dbReference>
<dbReference type="NCBIfam" id="TIGR00254">
    <property type="entry name" value="GGDEF"/>
    <property type="match status" value="1"/>
</dbReference>
<dbReference type="CDD" id="cd00130">
    <property type="entry name" value="PAS"/>
    <property type="match status" value="1"/>
</dbReference>
<dbReference type="NCBIfam" id="TIGR00229">
    <property type="entry name" value="sensory_box"/>
    <property type="match status" value="1"/>
</dbReference>
<evidence type="ECO:0000259" key="1">
    <source>
        <dbReference type="PROSITE" id="PS50112"/>
    </source>
</evidence>
<dbReference type="Gene3D" id="3.30.450.20">
    <property type="entry name" value="PAS domain"/>
    <property type="match status" value="1"/>
</dbReference>
<dbReference type="PROSITE" id="PS50112">
    <property type="entry name" value="PAS"/>
    <property type="match status" value="1"/>
</dbReference>
<dbReference type="Pfam" id="PF00563">
    <property type="entry name" value="EAL"/>
    <property type="match status" value="1"/>
</dbReference>
<dbReference type="InterPro" id="IPR001633">
    <property type="entry name" value="EAL_dom"/>
</dbReference>
<dbReference type="FunFam" id="3.30.70.270:FF:000001">
    <property type="entry name" value="Diguanylate cyclase domain protein"/>
    <property type="match status" value="1"/>
</dbReference>
<gene>
    <name evidence="4" type="ORF">LCGC14_0126360</name>
</gene>
<dbReference type="PANTHER" id="PTHR44757:SF10">
    <property type="entry name" value="MEMBRANE PROTEIN"/>
    <property type="match status" value="1"/>
</dbReference>
<feature type="domain" description="PAS" evidence="1">
    <location>
        <begin position="311"/>
        <end position="362"/>
    </location>
</feature>
<dbReference type="SMART" id="SM00052">
    <property type="entry name" value="EAL"/>
    <property type="match status" value="1"/>
</dbReference>
<dbReference type="InterPro" id="IPR013767">
    <property type="entry name" value="PAS_fold"/>
</dbReference>
<feature type="domain" description="GGDEF" evidence="3">
    <location>
        <begin position="465"/>
        <end position="598"/>
    </location>
</feature>
<protein>
    <submittedName>
        <fullName evidence="4">Uncharacterized protein</fullName>
    </submittedName>
</protein>
<name>A0A0F9V972_9ZZZZ</name>
<reference evidence="4" key="1">
    <citation type="journal article" date="2015" name="Nature">
        <title>Complex archaea that bridge the gap between prokaryotes and eukaryotes.</title>
        <authorList>
            <person name="Spang A."/>
            <person name="Saw J.H."/>
            <person name="Jorgensen S.L."/>
            <person name="Zaremba-Niedzwiedzka K."/>
            <person name="Martijn J."/>
            <person name="Lind A.E."/>
            <person name="van Eijk R."/>
            <person name="Schleper C."/>
            <person name="Guy L."/>
            <person name="Ettema T.J."/>
        </authorList>
    </citation>
    <scope>NUCLEOTIDE SEQUENCE</scope>
</reference>
<dbReference type="InterPro" id="IPR000014">
    <property type="entry name" value="PAS"/>
</dbReference>
<dbReference type="EMBL" id="LAZR01000040">
    <property type="protein sequence ID" value="KKO00545.1"/>
    <property type="molecule type" value="Genomic_DNA"/>
</dbReference>
<evidence type="ECO:0000259" key="2">
    <source>
        <dbReference type="PROSITE" id="PS50883"/>
    </source>
</evidence>
<dbReference type="Pfam" id="PF05228">
    <property type="entry name" value="CHASE4"/>
    <property type="match status" value="1"/>
</dbReference>
<evidence type="ECO:0000259" key="3">
    <source>
        <dbReference type="PROSITE" id="PS50887"/>
    </source>
</evidence>
<feature type="domain" description="EAL" evidence="2">
    <location>
        <begin position="607"/>
        <end position="857"/>
    </location>
</feature>